<keyword evidence="3 6" id="KW-1133">Transmembrane helix</keyword>
<feature type="transmembrane region" description="Helical" evidence="6">
    <location>
        <begin position="242"/>
        <end position="259"/>
    </location>
</feature>
<dbReference type="InterPro" id="IPR038770">
    <property type="entry name" value="Na+/solute_symporter_sf"/>
</dbReference>
<dbReference type="PANTHER" id="PTHR31382:SF1">
    <property type="entry name" value="SODIUM ION_PROTON EXCHANGER (EUROFUNG)"/>
    <property type="match status" value="1"/>
</dbReference>
<dbReference type="GO" id="GO:0036376">
    <property type="term" value="P:sodium ion export across plasma membrane"/>
    <property type="evidence" value="ECO:0007669"/>
    <property type="project" value="InterPro"/>
</dbReference>
<comment type="subcellular location">
    <subcellularLocation>
        <location evidence="1">Membrane</location>
        <topology evidence="1">Multi-pass membrane protein</topology>
    </subcellularLocation>
</comment>
<feature type="transmembrane region" description="Helical" evidence="6">
    <location>
        <begin position="218"/>
        <end position="236"/>
    </location>
</feature>
<evidence type="ECO:0000313" key="8">
    <source>
        <dbReference type="EMBL" id="KKN93944.1"/>
    </source>
</evidence>
<dbReference type="GO" id="GO:0120029">
    <property type="term" value="P:proton export across plasma membrane"/>
    <property type="evidence" value="ECO:0007669"/>
    <property type="project" value="InterPro"/>
</dbReference>
<dbReference type="GO" id="GO:0015385">
    <property type="term" value="F:sodium:proton antiporter activity"/>
    <property type="evidence" value="ECO:0007669"/>
    <property type="project" value="InterPro"/>
</dbReference>
<feature type="region of interest" description="Disordered" evidence="5">
    <location>
        <begin position="391"/>
        <end position="413"/>
    </location>
</feature>
<accession>A0A0F9UQJ5</accession>
<keyword evidence="2 6" id="KW-0812">Transmembrane</keyword>
<reference evidence="8" key="1">
    <citation type="journal article" date="2015" name="Nature">
        <title>Complex archaea that bridge the gap between prokaryotes and eukaryotes.</title>
        <authorList>
            <person name="Spang A."/>
            <person name="Saw J.H."/>
            <person name="Jorgensen S.L."/>
            <person name="Zaremba-Niedzwiedzka K."/>
            <person name="Martijn J."/>
            <person name="Lind A.E."/>
            <person name="van Eijk R."/>
            <person name="Schleper C."/>
            <person name="Guy L."/>
            <person name="Ettema T.J."/>
        </authorList>
    </citation>
    <scope>NUCLEOTIDE SEQUENCE</scope>
</reference>
<dbReference type="InterPro" id="IPR004712">
    <property type="entry name" value="Na+/H+_antiporter_fungi"/>
</dbReference>
<feature type="transmembrane region" description="Helical" evidence="6">
    <location>
        <begin position="336"/>
        <end position="354"/>
    </location>
</feature>
<dbReference type="Gene3D" id="1.20.1530.20">
    <property type="match status" value="1"/>
</dbReference>
<dbReference type="AlphaFoldDB" id="A0A0F9UQJ5"/>
<dbReference type="GO" id="GO:0005886">
    <property type="term" value="C:plasma membrane"/>
    <property type="evidence" value="ECO:0007669"/>
    <property type="project" value="InterPro"/>
</dbReference>
<feature type="transmembrane region" description="Helical" evidence="6">
    <location>
        <begin position="300"/>
        <end position="324"/>
    </location>
</feature>
<feature type="domain" description="Cation/H+ exchanger transmembrane" evidence="7">
    <location>
        <begin position="7"/>
        <end position="388"/>
    </location>
</feature>
<feature type="transmembrane region" description="Helical" evidence="6">
    <location>
        <begin position="188"/>
        <end position="206"/>
    </location>
</feature>
<dbReference type="InterPro" id="IPR006153">
    <property type="entry name" value="Cation/H_exchanger_TM"/>
</dbReference>
<feature type="transmembrane region" description="Helical" evidence="6">
    <location>
        <begin position="366"/>
        <end position="387"/>
    </location>
</feature>
<dbReference type="PANTHER" id="PTHR31382">
    <property type="entry name" value="NA(+)/H(+) ANTIPORTER"/>
    <property type="match status" value="1"/>
</dbReference>
<feature type="transmembrane region" description="Helical" evidence="6">
    <location>
        <begin position="275"/>
        <end position="294"/>
    </location>
</feature>
<feature type="transmembrane region" description="Helical" evidence="6">
    <location>
        <begin position="50"/>
        <end position="72"/>
    </location>
</feature>
<evidence type="ECO:0000256" key="3">
    <source>
        <dbReference type="ARBA" id="ARBA00022989"/>
    </source>
</evidence>
<evidence type="ECO:0000256" key="4">
    <source>
        <dbReference type="ARBA" id="ARBA00023136"/>
    </source>
</evidence>
<proteinExistence type="predicted"/>
<dbReference type="Pfam" id="PF00999">
    <property type="entry name" value="Na_H_Exchanger"/>
    <property type="match status" value="1"/>
</dbReference>
<evidence type="ECO:0000256" key="2">
    <source>
        <dbReference type="ARBA" id="ARBA00022692"/>
    </source>
</evidence>
<evidence type="ECO:0000256" key="6">
    <source>
        <dbReference type="SAM" id="Phobius"/>
    </source>
</evidence>
<name>A0A0F9UQJ5_9ZZZZ</name>
<feature type="transmembrane region" description="Helical" evidence="6">
    <location>
        <begin position="84"/>
        <end position="106"/>
    </location>
</feature>
<keyword evidence="4 6" id="KW-0472">Membrane</keyword>
<dbReference type="GO" id="GO:0042391">
    <property type="term" value="P:regulation of membrane potential"/>
    <property type="evidence" value="ECO:0007669"/>
    <property type="project" value="InterPro"/>
</dbReference>
<evidence type="ECO:0000256" key="1">
    <source>
        <dbReference type="ARBA" id="ARBA00004141"/>
    </source>
</evidence>
<feature type="transmembrane region" description="Helical" evidence="6">
    <location>
        <begin position="112"/>
        <end position="138"/>
    </location>
</feature>
<evidence type="ECO:0000256" key="5">
    <source>
        <dbReference type="SAM" id="MobiDB-lite"/>
    </source>
</evidence>
<organism evidence="8">
    <name type="scientific">marine sediment metagenome</name>
    <dbReference type="NCBI Taxonomy" id="412755"/>
    <lineage>
        <taxon>unclassified sequences</taxon>
        <taxon>metagenomes</taxon>
        <taxon>ecological metagenomes</taxon>
    </lineage>
</organism>
<comment type="caution">
    <text evidence="8">The sequence shown here is derived from an EMBL/GenBank/DDBJ whole genome shotgun (WGS) entry which is preliminary data.</text>
</comment>
<protein>
    <recommendedName>
        <fullName evidence="7">Cation/H+ exchanger transmembrane domain-containing protein</fullName>
    </recommendedName>
</protein>
<dbReference type="EMBL" id="LAZR01000082">
    <property type="protein sequence ID" value="KKN93944.1"/>
    <property type="molecule type" value="Genomic_DNA"/>
</dbReference>
<feature type="transmembrane region" description="Helical" evidence="6">
    <location>
        <begin position="159"/>
        <end position="176"/>
    </location>
</feature>
<gene>
    <name evidence="8" type="ORF">LCGC14_0192070</name>
</gene>
<sequence>MGVTVIVIALLSAWINQSLVSEPVLAVMAGIVAGPYGLQLLDLAQWGDEATILEQASRFTLAVGLMGVALRIRRKSVRALYRPVAVLLVFGMLGMWLISSALAAWLLGLSMWAALLMGAILTPTDPVVASSMVTGRFARQHLPLRVRDGLSLEAGANDGLAFMFVMLPILMISPPVDGAWSKWMIESLLLGVVWASFIGCVVGFAAARLLRFAEHHKLVTNTSLLGYTVAFSLFTLGAAKLVQADAIISVFLAGLVFNLNSEKQDEHEEEKTQEAVAKLFTLPMFVILGLALPFTEWTRLGWPLLALAVLVLLLRRMPVLALLWPMVRGYLNRPDAAFLGWFGPIGIAAIYYAALAHRHLQDPLFWQVASALIFASIMVHGITAAPLTRLHARHPGPVPPKARSLQPNSNEED</sequence>
<evidence type="ECO:0000259" key="7">
    <source>
        <dbReference type="Pfam" id="PF00999"/>
    </source>
</evidence>